<feature type="transmembrane region" description="Helical" evidence="14">
    <location>
        <begin position="212"/>
        <end position="229"/>
    </location>
</feature>
<comment type="similarity">
    <text evidence="3 14">Belongs to the glycosyltransferase 39 family.</text>
</comment>
<comment type="pathway">
    <text evidence="2 14">Protein modification; protein glycosylation.</text>
</comment>
<comment type="function">
    <text evidence="14">Transfers mannose from Dol-P-mannose to Ser or Thr residues on proteins.</text>
</comment>
<dbReference type="Pfam" id="PF02815">
    <property type="entry name" value="MIR"/>
    <property type="match status" value="1"/>
</dbReference>
<feature type="transmembrane region" description="Helical" evidence="14">
    <location>
        <begin position="636"/>
        <end position="654"/>
    </location>
</feature>
<dbReference type="SUPFAM" id="SSF82109">
    <property type="entry name" value="MIR domain"/>
    <property type="match status" value="1"/>
</dbReference>
<evidence type="ECO:0000313" key="17">
    <source>
        <dbReference type="EMBL" id="EER35699.1"/>
    </source>
</evidence>
<dbReference type="SMART" id="SM00472">
    <property type="entry name" value="MIR"/>
    <property type="match status" value="3"/>
</dbReference>
<keyword evidence="10 14" id="KW-1133">Transmembrane helix</keyword>
<evidence type="ECO:0000256" key="12">
    <source>
        <dbReference type="ARBA" id="ARBA00045085"/>
    </source>
</evidence>
<dbReference type="InterPro" id="IPR032421">
    <property type="entry name" value="PMT_4TMC"/>
</dbReference>
<keyword evidence="11 14" id="KW-0472">Membrane</keyword>
<dbReference type="GeneID" id="8298997"/>
<evidence type="ECO:0000256" key="13">
    <source>
        <dbReference type="ARBA" id="ARBA00045102"/>
    </source>
</evidence>
<dbReference type="EMBL" id="GG692395">
    <property type="protein sequence ID" value="EER35699.1"/>
    <property type="molecule type" value="Genomic_DNA"/>
</dbReference>
<dbReference type="PANTHER" id="PTHR10050">
    <property type="entry name" value="DOLICHYL-PHOSPHATE-MANNOSE--PROTEIN MANNOSYLTRANSFERASE"/>
    <property type="match status" value="1"/>
</dbReference>
<dbReference type="OrthoDB" id="292747at2759"/>
<feature type="transmembrane region" description="Helical" evidence="14">
    <location>
        <begin position="241"/>
        <end position="274"/>
    </location>
</feature>
<sequence length="766" mass="87296">MPDAYSSGISSHESGEDRSIYKRKEKEDLSRTRLTSPDDKDLGIDEIIDKTAKLNISSRRFDSVHPLFIRVINPLILTAISSFIRLYRIERANYVVWDEAHFGQFGSHYLKREFYFDVHPPLGKLLVALSGYLAGYDGNFKFDSGNPFPDDMNYVFMRVFNAFFGILVTPLAYRTAVLLGYSQFTCWLVSLMVIFEQISLTLSKFILLDSMLLFFTVFTFFGLVNLHILSKKDQLMTKSGIKWFLLTGVGIGCVCSVKWVGLFVTAVVGFYTIYDLLMKFYQTVSTTQMTWKTYTSHWIIRVFSLIIIPTAIYITAFKVHFAVLNHSGPGDGSISTLLQASLIGSDIGSGPRTVAFGSLVTMRSQGLSPNLLHSHDHKYPGGSQEQQVTTYGFKDENNDFLIEFDVSEGLKDKHATLENENGVDYYSIPVPNGATIRINHKKTGCYLRANSITAPITSSNFEVSCSGEVESNDYADEWILEIQTQEQSPSEKFHSEDANVLHPISTNFRLKHKQLGCYLATTGKSYPSWGYGQGEVACKFSFFSRDKNTWWNVEKHVNDKLPTPNEKYVPPKPKFWKEFVLLNYGMMAANGALIPDPDKFDKLSSEWWEWPVLHTGLRMCGWGADDIKYFLLGNPLITWLSTAGVALFLVYTFVQGFRYQRQVTSNSLAEGGLLFLGWLFHYVPFIFMGRVKYLHHYLPAHYFAIFLFGFVVDKTISKNIGVRWTIYSLFYIAILASFWYFKDLSFGMEGPSSNYKHLKLLGSWMI</sequence>
<feature type="transmembrane region" description="Helical" evidence="14">
    <location>
        <begin position="298"/>
        <end position="317"/>
    </location>
</feature>
<evidence type="ECO:0000256" key="5">
    <source>
        <dbReference type="ARBA" id="ARBA00022676"/>
    </source>
</evidence>
<dbReference type="HOGENOM" id="CLU_008438_5_0_1"/>
<accession>C5M2Z9</accession>
<dbReference type="PROSITE" id="PS50919">
    <property type="entry name" value="MIR"/>
    <property type="match status" value="2"/>
</dbReference>
<dbReference type="InterPro" id="IPR036300">
    <property type="entry name" value="MIR_dom_sf"/>
</dbReference>
<evidence type="ECO:0000256" key="14">
    <source>
        <dbReference type="RuleBase" id="RU367007"/>
    </source>
</evidence>
<dbReference type="STRING" id="294747.C5M2Z9"/>
<evidence type="ECO:0000259" key="16">
    <source>
        <dbReference type="PROSITE" id="PS50919"/>
    </source>
</evidence>
<feature type="transmembrane region" description="Helical" evidence="14">
    <location>
        <begin position="154"/>
        <end position="173"/>
    </location>
</feature>
<evidence type="ECO:0000256" key="7">
    <source>
        <dbReference type="ARBA" id="ARBA00022692"/>
    </source>
</evidence>
<protein>
    <recommendedName>
        <fullName evidence="4 14">Dolichyl-phosphate-mannose--protein mannosyltransferase</fullName>
        <ecNumber evidence="4 14">2.4.1.109</ecNumber>
    </recommendedName>
</protein>
<evidence type="ECO:0000256" key="8">
    <source>
        <dbReference type="ARBA" id="ARBA00022737"/>
    </source>
</evidence>
<comment type="catalytic activity">
    <reaction evidence="13 14">
        <text>a di-trans,poly-cis-dolichyl beta-D-mannosyl phosphate + L-seryl-[protein] = 3-O-(alpha-D-mannosyl)-L-seryl-[protein] + a di-trans,poly-cis-dolichyl phosphate + H(+)</text>
        <dbReference type="Rhea" id="RHEA:17377"/>
        <dbReference type="Rhea" id="RHEA-COMP:9863"/>
        <dbReference type="Rhea" id="RHEA-COMP:13546"/>
        <dbReference type="Rhea" id="RHEA-COMP:19498"/>
        <dbReference type="Rhea" id="RHEA-COMP:19501"/>
        <dbReference type="ChEBI" id="CHEBI:15378"/>
        <dbReference type="ChEBI" id="CHEBI:29999"/>
        <dbReference type="ChEBI" id="CHEBI:57683"/>
        <dbReference type="ChEBI" id="CHEBI:58211"/>
        <dbReference type="ChEBI" id="CHEBI:137321"/>
        <dbReference type="EC" id="2.4.1.109"/>
    </reaction>
</comment>
<dbReference type="UniPathway" id="UPA00378"/>
<feature type="domain" description="MIR" evidence="16">
    <location>
        <begin position="427"/>
        <end position="483"/>
    </location>
</feature>
<dbReference type="InterPro" id="IPR027005">
    <property type="entry name" value="PMT-like"/>
</dbReference>
<feature type="region of interest" description="Disordered" evidence="15">
    <location>
        <begin position="1"/>
        <end position="35"/>
    </location>
</feature>
<keyword evidence="8" id="KW-0677">Repeat</keyword>
<feature type="transmembrane region" description="Helical" evidence="14">
    <location>
        <begin position="67"/>
        <end position="87"/>
    </location>
</feature>
<keyword evidence="18" id="KW-1185">Reference proteome</keyword>
<dbReference type="eggNOG" id="KOG3359">
    <property type="taxonomic scope" value="Eukaryota"/>
</dbReference>
<feature type="transmembrane region" description="Helical" evidence="14">
    <location>
        <begin position="693"/>
        <end position="712"/>
    </location>
</feature>
<keyword evidence="9 14" id="KW-0256">Endoplasmic reticulum</keyword>
<organism evidence="17 18">
    <name type="scientific">Candida tropicalis (strain ATCC MYA-3404 / T1)</name>
    <name type="common">Yeast</name>
    <dbReference type="NCBI Taxonomy" id="294747"/>
    <lineage>
        <taxon>Eukaryota</taxon>
        <taxon>Fungi</taxon>
        <taxon>Dikarya</taxon>
        <taxon>Ascomycota</taxon>
        <taxon>Saccharomycotina</taxon>
        <taxon>Pichiomycetes</taxon>
        <taxon>Debaryomycetaceae</taxon>
        <taxon>Candida/Lodderomyces clade</taxon>
        <taxon>Candida</taxon>
    </lineage>
</organism>
<name>C5M2Z9_CANTT</name>
<evidence type="ECO:0000256" key="15">
    <source>
        <dbReference type="SAM" id="MobiDB-lite"/>
    </source>
</evidence>
<feature type="transmembrane region" description="Helical" evidence="14">
    <location>
        <begin position="724"/>
        <end position="741"/>
    </location>
</feature>
<evidence type="ECO:0000256" key="2">
    <source>
        <dbReference type="ARBA" id="ARBA00004922"/>
    </source>
</evidence>
<dbReference type="InterPro" id="IPR003342">
    <property type="entry name" value="ArnT-like_N"/>
</dbReference>
<dbReference type="InterPro" id="IPR016093">
    <property type="entry name" value="MIR_motif"/>
</dbReference>
<dbReference type="Pfam" id="PF16192">
    <property type="entry name" value="PMT_4TMC"/>
    <property type="match status" value="1"/>
</dbReference>
<evidence type="ECO:0000256" key="11">
    <source>
        <dbReference type="ARBA" id="ARBA00023136"/>
    </source>
</evidence>
<dbReference type="EC" id="2.4.1.109" evidence="4 14"/>
<comment type="subcellular location">
    <subcellularLocation>
        <location evidence="1 14">Endoplasmic reticulum membrane</location>
        <topology evidence="1 14">Multi-pass membrane protein</topology>
    </subcellularLocation>
</comment>
<dbReference type="VEuPathDB" id="FungiDB:CTRG_00438"/>
<feature type="domain" description="MIR" evidence="16">
    <location>
        <begin position="498"/>
        <end position="556"/>
    </location>
</feature>
<dbReference type="KEGG" id="ctp:CTRG_00438"/>
<evidence type="ECO:0000256" key="10">
    <source>
        <dbReference type="ARBA" id="ARBA00022989"/>
    </source>
</evidence>
<evidence type="ECO:0000256" key="3">
    <source>
        <dbReference type="ARBA" id="ARBA00007222"/>
    </source>
</evidence>
<dbReference type="PANTHER" id="PTHR10050:SF52">
    <property type="entry name" value="DOLICHYL-PHOSPHATE-MANNOSE--PROTEIN MANNOSYLTRANSFERASE 6"/>
    <property type="match status" value="1"/>
</dbReference>
<dbReference type="GO" id="GO:0005789">
    <property type="term" value="C:endoplasmic reticulum membrane"/>
    <property type="evidence" value="ECO:0007669"/>
    <property type="project" value="UniProtKB-SubCell"/>
</dbReference>
<dbReference type="Gene3D" id="2.80.10.50">
    <property type="match status" value="1"/>
</dbReference>
<evidence type="ECO:0000256" key="6">
    <source>
        <dbReference type="ARBA" id="ARBA00022679"/>
    </source>
</evidence>
<dbReference type="Proteomes" id="UP000002037">
    <property type="component" value="Unassembled WGS sequence"/>
</dbReference>
<keyword evidence="5 14" id="KW-0328">Glycosyltransferase</keyword>
<evidence type="ECO:0000313" key="18">
    <source>
        <dbReference type="Proteomes" id="UP000002037"/>
    </source>
</evidence>
<reference evidence="17 18" key="1">
    <citation type="journal article" date="2009" name="Nature">
        <title>Evolution of pathogenicity and sexual reproduction in eight Candida genomes.</title>
        <authorList>
            <person name="Butler G."/>
            <person name="Rasmussen M.D."/>
            <person name="Lin M.F."/>
            <person name="Santos M.A."/>
            <person name="Sakthikumar S."/>
            <person name="Munro C.A."/>
            <person name="Rheinbay E."/>
            <person name="Grabherr M."/>
            <person name="Forche A."/>
            <person name="Reedy J.L."/>
            <person name="Agrafioti I."/>
            <person name="Arnaud M.B."/>
            <person name="Bates S."/>
            <person name="Brown A.J."/>
            <person name="Brunke S."/>
            <person name="Costanzo M.C."/>
            <person name="Fitzpatrick D.A."/>
            <person name="de Groot P.W."/>
            <person name="Harris D."/>
            <person name="Hoyer L.L."/>
            <person name="Hube B."/>
            <person name="Klis F.M."/>
            <person name="Kodira C."/>
            <person name="Lennard N."/>
            <person name="Logue M.E."/>
            <person name="Martin R."/>
            <person name="Neiman A.M."/>
            <person name="Nikolaou E."/>
            <person name="Quail M.A."/>
            <person name="Quinn J."/>
            <person name="Santos M.C."/>
            <person name="Schmitzberger F.F."/>
            <person name="Sherlock G."/>
            <person name="Shah P."/>
            <person name="Silverstein K.A."/>
            <person name="Skrzypek M.S."/>
            <person name="Soll D."/>
            <person name="Staggs R."/>
            <person name="Stansfield I."/>
            <person name="Stumpf M.P."/>
            <person name="Sudbery P.E."/>
            <person name="Srikantha T."/>
            <person name="Zeng Q."/>
            <person name="Berman J."/>
            <person name="Berriman M."/>
            <person name="Heitman J."/>
            <person name="Gow N.A."/>
            <person name="Lorenz M.C."/>
            <person name="Birren B.W."/>
            <person name="Kellis M."/>
            <person name="Cuomo C.A."/>
        </authorList>
    </citation>
    <scope>NUCLEOTIDE SEQUENCE [LARGE SCALE GENOMIC DNA]</scope>
    <source>
        <strain evidence="18">ATCC MYA-3404 / T1</strain>
    </source>
</reference>
<evidence type="ECO:0000256" key="1">
    <source>
        <dbReference type="ARBA" id="ARBA00004477"/>
    </source>
</evidence>
<dbReference type="AlphaFoldDB" id="C5M2Z9"/>
<dbReference type="RefSeq" id="XP_002545657.1">
    <property type="nucleotide sequence ID" value="XM_002545611.1"/>
</dbReference>
<evidence type="ECO:0000256" key="9">
    <source>
        <dbReference type="ARBA" id="ARBA00022824"/>
    </source>
</evidence>
<keyword evidence="6 14" id="KW-0808">Transferase</keyword>
<evidence type="ECO:0000256" key="4">
    <source>
        <dbReference type="ARBA" id="ARBA00012839"/>
    </source>
</evidence>
<keyword evidence="7 14" id="KW-0812">Transmembrane</keyword>
<feature type="compositionally biased region" description="Basic and acidic residues" evidence="15">
    <location>
        <begin position="13"/>
        <end position="35"/>
    </location>
</feature>
<feature type="transmembrane region" description="Helical" evidence="14">
    <location>
        <begin position="666"/>
        <end position="687"/>
    </location>
</feature>
<gene>
    <name evidence="17" type="ORF">CTRG_00438</name>
</gene>
<feature type="transmembrane region" description="Helical" evidence="14">
    <location>
        <begin position="185"/>
        <end position="206"/>
    </location>
</feature>
<proteinExistence type="inferred from homology"/>
<comment type="catalytic activity">
    <reaction evidence="12 14">
        <text>a di-trans,poly-cis-dolichyl beta-D-mannosyl phosphate + L-threonyl-[protein] = 3-O-(alpha-D-mannosyl)-L-threonyl-[protein] + a di-trans,poly-cis-dolichyl phosphate + H(+)</text>
        <dbReference type="Rhea" id="RHEA:53396"/>
        <dbReference type="Rhea" id="RHEA-COMP:11060"/>
        <dbReference type="Rhea" id="RHEA-COMP:13547"/>
        <dbReference type="Rhea" id="RHEA-COMP:19498"/>
        <dbReference type="Rhea" id="RHEA-COMP:19501"/>
        <dbReference type="ChEBI" id="CHEBI:15378"/>
        <dbReference type="ChEBI" id="CHEBI:30013"/>
        <dbReference type="ChEBI" id="CHEBI:57683"/>
        <dbReference type="ChEBI" id="CHEBI:58211"/>
        <dbReference type="ChEBI" id="CHEBI:137323"/>
        <dbReference type="EC" id="2.4.1.109"/>
    </reaction>
</comment>
<dbReference type="GO" id="GO:0004169">
    <property type="term" value="F:dolichyl-phosphate-mannose-protein mannosyltransferase activity"/>
    <property type="evidence" value="ECO:0007669"/>
    <property type="project" value="UniProtKB-UniRule"/>
</dbReference>
<dbReference type="Pfam" id="PF02366">
    <property type="entry name" value="PMT"/>
    <property type="match status" value="1"/>
</dbReference>